<evidence type="ECO:0000256" key="2">
    <source>
        <dbReference type="SAM" id="MobiDB-lite"/>
    </source>
</evidence>
<dbReference type="InterPro" id="IPR013320">
    <property type="entry name" value="ConA-like_dom_sf"/>
</dbReference>
<dbReference type="EMBL" id="VTEG01000022">
    <property type="protein sequence ID" value="TYR97032.1"/>
    <property type="molecule type" value="Genomic_DNA"/>
</dbReference>
<dbReference type="CDD" id="cd08023">
    <property type="entry name" value="GH16_laminarinase_like"/>
    <property type="match status" value="1"/>
</dbReference>
<dbReference type="GO" id="GO:0005975">
    <property type="term" value="P:carbohydrate metabolic process"/>
    <property type="evidence" value="ECO:0007669"/>
    <property type="project" value="InterPro"/>
</dbReference>
<name>A0A5D4M5U9_9BACI</name>
<dbReference type="AlphaFoldDB" id="A0A5D4M5U9"/>
<dbReference type="Pfam" id="PF00722">
    <property type="entry name" value="Glyco_hydro_16"/>
    <property type="match status" value="1"/>
</dbReference>
<dbReference type="SUPFAM" id="SSF49899">
    <property type="entry name" value="Concanavalin A-like lectins/glucanases"/>
    <property type="match status" value="1"/>
</dbReference>
<evidence type="ECO:0000313" key="5">
    <source>
        <dbReference type="Proteomes" id="UP000325182"/>
    </source>
</evidence>
<proteinExistence type="inferred from homology"/>
<dbReference type="PROSITE" id="PS51762">
    <property type="entry name" value="GH16_2"/>
    <property type="match status" value="1"/>
</dbReference>
<feature type="compositionally biased region" description="Basic and acidic residues" evidence="2">
    <location>
        <begin position="36"/>
        <end position="53"/>
    </location>
</feature>
<dbReference type="Proteomes" id="UP000325182">
    <property type="component" value="Unassembled WGS sequence"/>
</dbReference>
<feature type="domain" description="GH16" evidence="3">
    <location>
        <begin position="25"/>
        <end position="284"/>
    </location>
</feature>
<dbReference type="GO" id="GO:0004553">
    <property type="term" value="F:hydrolase activity, hydrolyzing O-glycosyl compounds"/>
    <property type="evidence" value="ECO:0007669"/>
    <property type="project" value="InterPro"/>
</dbReference>
<feature type="region of interest" description="Disordered" evidence="2">
    <location>
        <begin position="30"/>
        <end position="53"/>
    </location>
</feature>
<gene>
    <name evidence="4" type="ORF">FZC84_19635</name>
</gene>
<sequence length="287" mass="33700">MRSLSVILAIGILLSGCSEQQEFFTDLTQTSQPTAKAEEVEKPQPKNLKEEWEEKETKIDGWTLVWHDEFSDTDSLANWNAQDWQSDKNDELQYYSPSNVEVMDGHLKIESKKETYRGRDYTSGAVTTENKFQFRYGMVEIRAKLPEGQGLFPAFWMVPSEEDWLPEINIMDFLGQKPNEYFQVVHWEDDKGERQRDYSHYISEQLDFTKEFHDYGLIWEPGKLTWTLDGNVVFQSEEHSPDVPMYLYLNTAIGGDWPGDPDPNEEFPKEMLIDHVRVYQQQVFQKQ</sequence>
<dbReference type="Gene3D" id="2.60.120.200">
    <property type="match status" value="1"/>
</dbReference>
<evidence type="ECO:0000313" key="4">
    <source>
        <dbReference type="EMBL" id="TYR97032.1"/>
    </source>
</evidence>
<dbReference type="PROSITE" id="PS51257">
    <property type="entry name" value="PROKAR_LIPOPROTEIN"/>
    <property type="match status" value="1"/>
</dbReference>
<dbReference type="InterPro" id="IPR050546">
    <property type="entry name" value="Glycosyl_Hydrlase_16"/>
</dbReference>
<dbReference type="PANTHER" id="PTHR10963:SF55">
    <property type="entry name" value="GLYCOSIDE HYDROLASE FAMILY 16 PROTEIN"/>
    <property type="match status" value="1"/>
</dbReference>
<dbReference type="InterPro" id="IPR000757">
    <property type="entry name" value="Beta-glucanase-like"/>
</dbReference>
<comment type="similarity">
    <text evidence="1">Belongs to the glycosyl hydrolase 16 family.</text>
</comment>
<dbReference type="RefSeq" id="WP_148954943.1">
    <property type="nucleotide sequence ID" value="NZ_VTEG01000022.1"/>
</dbReference>
<keyword evidence="4" id="KW-0378">Hydrolase</keyword>
<evidence type="ECO:0000256" key="1">
    <source>
        <dbReference type="ARBA" id="ARBA00006865"/>
    </source>
</evidence>
<evidence type="ECO:0000259" key="3">
    <source>
        <dbReference type="PROSITE" id="PS51762"/>
    </source>
</evidence>
<accession>A0A5D4M5U9</accession>
<organism evidence="4 5">
    <name type="scientific">Rossellomorea vietnamensis</name>
    <dbReference type="NCBI Taxonomy" id="218284"/>
    <lineage>
        <taxon>Bacteria</taxon>
        <taxon>Bacillati</taxon>
        <taxon>Bacillota</taxon>
        <taxon>Bacilli</taxon>
        <taxon>Bacillales</taxon>
        <taxon>Bacillaceae</taxon>
        <taxon>Rossellomorea</taxon>
    </lineage>
</organism>
<dbReference type="PANTHER" id="PTHR10963">
    <property type="entry name" value="GLYCOSYL HYDROLASE-RELATED"/>
    <property type="match status" value="1"/>
</dbReference>
<comment type="caution">
    <text evidence="4">The sequence shown here is derived from an EMBL/GenBank/DDBJ whole genome shotgun (WGS) entry which is preliminary data.</text>
</comment>
<reference evidence="4 5" key="1">
    <citation type="submission" date="2019-08" db="EMBL/GenBank/DDBJ databases">
        <title>Bacillus genomes from the desert of Cuatro Cienegas, Coahuila.</title>
        <authorList>
            <person name="Olmedo-Alvarez G."/>
        </authorList>
    </citation>
    <scope>NUCLEOTIDE SEQUENCE [LARGE SCALE GENOMIC DNA]</scope>
    <source>
        <strain evidence="4 5">CH128b_4D</strain>
    </source>
</reference>
<protein>
    <submittedName>
        <fullName evidence="4">Family 16 glycosylhydrolase</fullName>
    </submittedName>
</protein>